<feature type="region of interest" description="Disordered" evidence="1">
    <location>
        <begin position="169"/>
        <end position="194"/>
    </location>
</feature>
<dbReference type="Proteomes" id="UP001322138">
    <property type="component" value="Unassembled WGS sequence"/>
</dbReference>
<keyword evidence="2" id="KW-0732">Signal</keyword>
<proteinExistence type="predicted"/>
<protein>
    <submittedName>
        <fullName evidence="3">Uncharacterized protein</fullName>
    </submittedName>
</protein>
<gene>
    <name evidence="3" type="ORF">QC761_603310</name>
</gene>
<accession>A0ABR0F9K9</accession>
<reference evidence="3 4" key="1">
    <citation type="journal article" date="2023" name="bioRxiv">
        <title>High-quality genome assemblies of four members of thePodospora anserinaspecies complex.</title>
        <authorList>
            <person name="Ament-Velasquez S.L."/>
            <person name="Vogan A.A."/>
            <person name="Wallerman O."/>
            <person name="Hartmann F."/>
            <person name="Gautier V."/>
            <person name="Silar P."/>
            <person name="Giraud T."/>
            <person name="Johannesson H."/>
        </authorList>
    </citation>
    <scope>NUCLEOTIDE SEQUENCE [LARGE SCALE GENOMIC DNA]</scope>
    <source>
        <strain evidence="3 4">CBS 112042</strain>
    </source>
</reference>
<organism evidence="3 4">
    <name type="scientific">Podospora bellae-mahoneyi</name>
    <dbReference type="NCBI Taxonomy" id="2093777"/>
    <lineage>
        <taxon>Eukaryota</taxon>
        <taxon>Fungi</taxon>
        <taxon>Dikarya</taxon>
        <taxon>Ascomycota</taxon>
        <taxon>Pezizomycotina</taxon>
        <taxon>Sordariomycetes</taxon>
        <taxon>Sordariomycetidae</taxon>
        <taxon>Sordariales</taxon>
        <taxon>Podosporaceae</taxon>
        <taxon>Podospora</taxon>
    </lineage>
</organism>
<feature type="chain" id="PRO_5046772324" evidence="2">
    <location>
        <begin position="22"/>
        <end position="310"/>
    </location>
</feature>
<evidence type="ECO:0000256" key="2">
    <source>
        <dbReference type="SAM" id="SignalP"/>
    </source>
</evidence>
<comment type="caution">
    <text evidence="3">The sequence shown here is derived from an EMBL/GenBank/DDBJ whole genome shotgun (WGS) entry which is preliminary data.</text>
</comment>
<sequence>MKTTILSVTTGVLVLFGTTQAFEVPDIVPAVTFNMPINITDKNNATVPITSTIQQAVAKMETDYPGWKAAFQGEEKTVTINIEDGIAYLSDLPGLTQNDTGQCGRVSCSCNSAILWRNTFAHTSTPDFTWTLPINLNDPNSATVTITGTIENAVAKMDTDYPGWNATFMARDPHPSDGDRDDEEPLQNGTFNCRPDHEGWANRGAIRDGIQYLRKVPGTAKTELGPTTAADDVEKELEWNDIADAARDITYKCWFDVNVNVIRRHVDYDDKWGVILVHVSVAEDVHNVTWNLPINPADDNSATVTITGTI</sequence>
<name>A0ABR0F9K9_9PEZI</name>
<dbReference type="GeneID" id="87900260"/>
<dbReference type="PANTHER" id="PTHR35605:SF1">
    <property type="entry name" value="ECP2 EFFECTOR PROTEIN DOMAIN-CONTAINING PROTEIN-RELATED"/>
    <property type="match status" value="1"/>
</dbReference>
<dbReference type="RefSeq" id="XP_062729360.1">
    <property type="nucleotide sequence ID" value="XM_062880778.1"/>
</dbReference>
<dbReference type="PANTHER" id="PTHR35605">
    <property type="entry name" value="ECP2 EFFECTOR PROTEIN DOMAIN-CONTAINING PROTEIN-RELATED"/>
    <property type="match status" value="1"/>
</dbReference>
<evidence type="ECO:0000313" key="3">
    <source>
        <dbReference type="EMBL" id="KAK4640384.1"/>
    </source>
</evidence>
<keyword evidence="4" id="KW-1185">Reference proteome</keyword>
<feature type="signal peptide" evidence="2">
    <location>
        <begin position="1"/>
        <end position="21"/>
    </location>
</feature>
<evidence type="ECO:0000313" key="4">
    <source>
        <dbReference type="Proteomes" id="UP001322138"/>
    </source>
</evidence>
<dbReference type="EMBL" id="JAFFGZ010000008">
    <property type="protein sequence ID" value="KAK4640384.1"/>
    <property type="molecule type" value="Genomic_DNA"/>
</dbReference>
<evidence type="ECO:0000256" key="1">
    <source>
        <dbReference type="SAM" id="MobiDB-lite"/>
    </source>
</evidence>